<dbReference type="GO" id="GO:0003682">
    <property type="term" value="F:chromatin binding"/>
    <property type="evidence" value="ECO:0007669"/>
    <property type="project" value="TreeGrafter"/>
</dbReference>
<keyword evidence="7" id="KW-0238">DNA-binding</keyword>
<dbReference type="InterPro" id="IPR009071">
    <property type="entry name" value="HMG_box_dom"/>
</dbReference>
<evidence type="ECO:0000256" key="6">
    <source>
        <dbReference type="ARBA" id="ARBA00023242"/>
    </source>
</evidence>
<feature type="domain" description="HMG box" evidence="9">
    <location>
        <begin position="58"/>
        <end position="126"/>
    </location>
</feature>
<proteinExistence type="predicted"/>
<dbReference type="CDD" id="cd21984">
    <property type="entry name" value="HMG-box_PB1"/>
    <property type="match status" value="1"/>
</dbReference>
<dbReference type="Pfam" id="PF00505">
    <property type="entry name" value="HMG_box"/>
    <property type="match status" value="1"/>
</dbReference>
<dbReference type="GeneTree" id="ENSGT00390000003017"/>
<keyword evidence="3" id="KW-0156">Chromatin regulator</keyword>
<evidence type="ECO:0000256" key="1">
    <source>
        <dbReference type="ARBA" id="ARBA00004123"/>
    </source>
</evidence>
<protein>
    <recommendedName>
        <fullName evidence="9">HMG box domain-containing protein</fullName>
    </recommendedName>
</protein>
<reference evidence="10" key="3">
    <citation type="submission" date="2025-09" db="UniProtKB">
        <authorList>
            <consortium name="Ensembl"/>
        </authorList>
    </citation>
    <scope>IDENTIFICATION</scope>
</reference>
<accession>A0A4W5R6R8</accession>
<dbReference type="SUPFAM" id="SSF47095">
    <property type="entry name" value="HMG-box"/>
    <property type="match status" value="1"/>
</dbReference>
<evidence type="ECO:0000256" key="7">
    <source>
        <dbReference type="PROSITE-ProRule" id="PRU00267"/>
    </source>
</evidence>
<dbReference type="AlphaFoldDB" id="A0A4W5R6R8"/>
<evidence type="ECO:0000313" key="11">
    <source>
        <dbReference type="Proteomes" id="UP000314982"/>
    </source>
</evidence>
<dbReference type="SMART" id="SM00398">
    <property type="entry name" value="HMG"/>
    <property type="match status" value="1"/>
</dbReference>
<name>A0A4W5R6R8_9TELE</name>
<evidence type="ECO:0000256" key="5">
    <source>
        <dbReference type="ARBA" id="ARBA00023163"/>
    </source>
</evidence>
<dbReference type="Gene3D" id="1.10.30.10">
    <property type="entry name" value="High mobility group box domain"/>
    <property type="match status" value="1"/>
</dbReference>
<feature type="region of interest" description="Disordered" evidence="8">
    <location>
        <begin position="1"/>
        <end position="62"/>
    </location>
</feature>
<evidence type="ECO:0000256" key="8">
    <source>
        <dbReference type="SAM" id="MobiDB-lite"/>
    </source>
</evidence>
<organism evidence="10 11">
    <name type="scientific">Hucho hucho</name>
    <name type="common">huchen</name>
    <dbReference type="NCBI Taxonomy" id="62062"/>
    <lineage>
        <taxon>Eukaryota</taxon>
        <taxon>Metazoa</taxon>
        <taxon>Chordata</taxon>
        <taxon>Craniata</taxon>
        <taxon>Vertebrata</taxon>
        <taxon>Euteleostomi</taxon>
        <taxon>Actinopterygii</taxon>
        <taxon>Neopterygii</taxon>
        <taxon>Teleostei</taxon>
        <taxon>Protacanthopterygii</taxon>
        <taxon>Salmoniformes</taxon>
        <taxon>Salmonidae</taxon>
        <taxon>Salmoninae</taxon>
        <taxon>Hucho</taxon>
    </lineage>
</organism>
<feature type="DNA-binding region" description="HMG box" evidence="7">
    <location>
        <begin position="58"/>
        <end position="126"/>
    </location>
</feature>
<dbReference type="GO" id="GO:0016586">
    <property type="term" value="C:RSC-type complex"/>
    <property type="evidence" value="ECO:0007669"/>
    <property type="project" value="InterPro"/>
</dbReference>
<dbReference type="Ensembl" id="ENSHHUT00000084261.1">
    <property type="protein sequence ID" value="ENSHHUP00000081668.1"/>
    <property type="gene ID" value="ENSHHUG00000047482.1"/>
</dbReference>
<sequence length="237" mass="25903">MTDEELEDLGEDDGELGDTSIPQLQSPVAGSDMDMPYTPLQSNPKSMKGMSKKEGSKRKSNMSGYILFSSEMRAVIKAQHPDFSFGELSHLVGSEWRNLESPKKAEYEERAAKVAEQQERERAAQQLAFPRAGTPVGVLMGVVPPPTPMGMINHSMTPVSGVNTGAPGTYRIQPAPPPYPKQGQPAFQQPSTPLFVDPPPKPRLLLHSEAYLKYIENPPPSASGTKLSQQLERKMCG</sequence>
<keyword evidence="2" id="KW-0677">Repeat</keyword>
<evidence type="ECO:0000256" key="4">
    <source>
        <dbReference type="ARBA" id="ARBA00023015"/>
    </source>
</evidence>
<dbReference type="GO" id="GO:0006368">
    <property type="term" value="P:transcription elongation by RNA polymerase II"/>
    <property type="evidence" value="ECO:0007669"/>
    <property type="project" value="TreeGrafter"/>
</dbReference>
<dbReference type="GO" id="GO:0016514">
    <property type="term" value="C:SWI/SNF complex"/>
    <property type="evidence" value="ECO:0007669"/>
    <property type="project" value="TreeGrafter"/>
</dbReference>
<reference evidence="10" key="2">
    <citation type="submission" date="2025-08" db="UniProtKB">
        <authorList>
            <consortium name="Ensembl"/>
        </authorList>
    </citation>
    <scope>IDENTIFICATION</scope>
</reference>
<dbReference type="PRINTS" id="PR00886">
    <property type="entry name" value="HIGHMOBLTY12"/>
</dbReference>
<dbReference type="Proteomes" id="UP000314982">
    <property type="component" value="Unassembled WGS sequence"/>
</dbReference>
<dbReference type="GO" id="GO:0003677">
    <property type="term" value="F:DNA binding"/>
    <property type="evidence" value="ECO:0007669"/>
    <property type="project" value="UniProtKB-UniRule"/>
</dbReference>
<keyword evidence="6 7" id="KW-0539">Nucleus</keyword>
<keyword evidence="4" id="KW-0805">Transcription regulation</keyword>
<evidence type="ECO:0000256" key="3">
    <source>
        <dbReference type="ARBA" id="ARBA00022853"/>
    </source>
</evidence>
<dbReference type="PANTHER" id="PTHR16062">
    <property type="entry name" value="SWI/SNF-RELATED"/>
    <property type="match status" value="1"/>
</dbReference>
<evidence type="ECO:0000259" key="9">
    <source>
        <dbReference type="PROSITE" id="PS50118"/>
    </source>
</evidence>
<reference evidence="11" key="1">
    <citation type="submission" date="2018-06" db="EMBL/GenBank/DDBJ databases">
        <title>Genome assembly of Danube salmon.</title>
        <authorList>
            <person name="Macqueen D.J."/>
            <person name="Gundappa M.K."/>
        </authorList>
    </citation>
    <scope>NUCLEOTIDE SEQUENCE [LARGE SCALE GENOMIC DNA]</scope>
</reference>
<feature type="compositionally biased region" description="Acidic residues" evidence="8">
    <location>
        <begin position="1"/>
        <end position="16"/>
    </location>
</feature>
<keyword evidence="5" id="KW-0804">Transcription</keyword>
<dbReference type="PANTHER" id="PTHR16062:SF19">
    <property type="entry name" value="PROTEIN POLYBROMO-1"/>
    <property type="match status" value="1"/>
</dbReference>
<dbReference type="GO" id="GO:0006338">
    <property type="term" value="P:chromatin remodeling"/>
    <property type="evidence" value="ECO:0007669"/>
    <property type="project" value="InterPro"/>
</dbReference>
<comment type="subcellular location">
    <subcellularLocation>
        <location evidence="1">Nucleus</location>
    </subcellularLocation>
</comment>
<keyword evidence="11" id="KW-1185">Reference proteome</keyword>
<evidence type="ECO:0000256" key="2">
    <source>
        <dbReference type="ARBA" id="ARBA00022737"/>
    </source>
</evidence>
<feature type="region of interest" description="Disordered" evidence="8">
    <location>
        <begin position="179"/>
        <end position="202"/>
    </location>
</feature>
<dbReference type="InterPro" id="IPR037382">
    <property type="entry name" value="Rsc/polybromo"/>
</dbReference>
<feature type="region of interest" description="Disordered" evidence="8">
    <location>
        <begin position="216"/>
        <end position="237"/>
    </location>
</feature>
<dbReference type="InterPro" id="IPR036910">
    <property type="entry name" value="HMG_box_dom_sf"/>
</dbReference>
<evidence type="ECO:0000313" key="10">
    <source>
        <dbReference type="Ensembl" id="ENSHHUP00000081668.1"/>
    </source>
</evidence>
<dbReference type="PROSITE" id="PS50118">
    <property type="entry name" value="HMG_BOX_2"/>
    <property type="match status" value="1"/>
</dbReference>